<dbReference type="Proteomes" id="UP001498398">
    <property type="component" value="Unassembled WGS sequence"/>
</dbReference>
<dbReference type="EMBL" id="JBANRG010000146">
    <property type="protein sequence ID" value="KAK7433639.1"/>
    <property type="molecule type" value="Genomic_DNA"/>
</dbReference>
<evidence type="ECO:0000313" key="2">
    <source>
        <dbReference type="Proteomes" id="UP001498398"/>
    </source>
</evidence>
<reference evidence="1 2" key="1">
    <citation type="submission" date="2024-01" db="EMBL/GenBank/DDBJ databases">
        <title>A draft genome for the cacao thread blight pathogen Marasmiellus scandens.</title>
        <authorList>
            <person name="Baruah I.K."/>
            <person name="Leung J."/>
            <person name="Bukari Y."/>
            <person name="Amoako-Attah I."/>
            <person name="Meinhardt L.W."/>
            <person name="Bailey B.A."/>
            <person name="Cohen S.P."/>
        </authorList>
    </citation>
    <scope>NUCLEOTIDE SEQUENCE [LARGE SCALE GENOMIC DNA]</scope>
    <source>
        <strain evidence="1 2">GH-19</strain>
    </source>
</reference>
<evidence type="ECO:0000313" key="1">
    <source>
        <dbReference type="EMBL" id="KAK7433639.1"/>
    </source>
</evidence>
<keyword evidence="2" id="KW-1185">Reference proteome</keyword>
<name>A0ABR1IJT5_9AGAR</name>
<organism evidence="1 2">
    <name type="scientific">Marasmiellus scandens</name>
    <dbReference type="NCBI Taxonomy" id="2682957"/>
    <lineage>
        <taxon>Eukaryota</taxon>
        <taxon>Fungi</taxon>
        <taxon>Dikarya</taxon>
        <taxon>Basidiomycota</taxon>
        <taxon>Agaricomycotina</taxon>
        <taxon>Agaricomycetes</taxon>
        <taxon>Agaricomycetidae</taxon>
        <taxon>Agaricales</taxon>
        <taxon>Marasmiineae</taxon>
        <taxon>Omphalotaceae</taxon>
        <taxon>Marasmiellus</taxon>
    </lineage>
</organism>
<sequence length="92" mass="10399">MPCYGRACTIWPRTIELLDAVDMAERLMQLGVATRSGLHFHEGRRVKGGIMYGSRMDKLGDTFYKFALVSNSRVPSMYPFLIVSSVYTFANV</sequence>
<accession>A0ABR1IJT5</accession>
<gene>
    <name evidence="1" type="ORF">VKT23_020645</name>
</gene>
<proteinExistence type="predicted"/>
<comment type="caution">
    <text evidence="1">The sequence shown here is derived from an EMBL/GenBank/DDBJ whole genome shotgun (WGS) entry which is preliminary data.</text>
</comment>
<protein>
    <submittedName>
        <fullName evidence="1">Uncharacterized protein</fullName>
    </submittedName>
</protein>